<dbReference type="EMBL" id="JABANO010021502">
    <property type="protein sequence ID" value="KAF4726700.1"/>
    <property type="molecule type" value="Genomic_DNA"/>
</dbReference>
<protein>
    <submittedName>
        <fullName evidence="2">Uncharacterized protein</fullName>
    </submittedName>
</protein>
<name>A0A7J6S3S4_PEROL</name>
<organism evidence="2 3">
    <name type="scientific">Perkinsus olseni</name>
    <name type="common">Perkinsus atlanticus</name>
    <dbReference type="NCBI Taxonomy" id="32597"/>
    <lineage>
        <taxon>Eukaryota</taxon>
        <taxon>Sar</taxon>
        <taxon>Alveolata</taxon>
        <taxon>Perkinsozoa</taxon>
        <taxon>Perkinsea</taxon>
        <taxon>Perkinsida</taxon>
        <taxon>Perkinsidae</taxon>
        <taxon>Perkinsus</taxon>
    </lineage>
</organism>
<gene>
    <name evidence="2" type="ORF">FOZ63_013832</name>
</gene>
<feature type="non-terminal residue" evidence="2">
    <location>
        <position position="1"/>
    </location>
</feature>
<feature type="region of interest" description="Disordered" evidence="1">
    <location>
        <begin position="224"/>
        <end position="247"/>
    </location>
</feature>
<reference evidence="2 3" key="1">
    <citation type="submission" date="2020-04" db="EMBL/GenBank/DDBJ databases">
        <title>Perkinsus olseni comparative genomics.</title>
        <authorList>
            <person name="Bogema D.R."/>
        </authorList>
    </citation>
    <scope>NUCLEOTIDE SEQUENCE [LARGE SCALE GENOMIC DNA]</scope>
    <source>
        <strain evidence="2 3">ATCC PRA-207</strain>
    </source>
</reference>
<evidence type="ECO:0000256" key="1">
    <source>
        <dbReference type="SAM" id="MobiDB-lite"/>
    </source>
</evidence>
<accession>A0A7J6S3S4</accession>
<comment type="caution">
    <text evidence="2">The sequence shown here is derived from an EMBL/GenBank/DDBJ whole genome shotgun (WGS) entry which is preliminary data.</text>
</comment>
<proteinExistence type="predicted"/>
<dbReference type="Proteomes" id="UP000553632">
    <property type="component" value="Unassembled WGS sequence"/>
</dbReference>
<sequence>LQLAAVTPDGAIPIALIIRFCLLGTHYELHAPLDEGGGDGRVAIHALRVFWILADDANSIQRWARATGAVQATLSLCYQASSPCKGDSAESLPAQREQTIAMCDLDLSELASRSAQQQEIRHQIRATGRRWCSDLPNSTPSSSYAASPPLLKGWLCMDMPNPGTVDCSPDDRNGLGRLKIRPVQPSTGLWVPEDWTYLGVASPLPQLWLELLTLPSREFFGRTSSLKAPVTPPTGDSTDQQWNAGTA</sequence>
<feature type="compositionally biased region" description="Polar residues" evidence="1">
    <location>
        <begin position="234"/>
        <end position="247"/>
    </location>
</feature>
<evidence type="ECO:0000313" key="2">
    <source>
        <dbReference type="EMBL" id="KAF4726700.1"/>
    </source>
</evidence>
<feature type="non-terminal residue" evidence="2">
    <location>
        <position position="247"/>
    </location>
</feature>
<keyword evidence="3" id="KW-1185">Reference proteome</keyword>
<evidence type="ECO:0000313" key="3">
    <source>
        <dbReference type="Proteomes" id="UP000553632"/>
    </source>
</evidence>
<dbReference type="AlphaFoldDB" id="A0A7J6S3S4"/>